<keyword evidence="2" id="KW-1003">Cell membrane</keyword>
<feature type="transmembrane region" description="Helical" evidence="8">
    <location>
        <begin position="182"/>
        <end position="204"/>
    </location>
</feature>
<keyword evidence="7" id="KW-0813">Transport</keyword>
<gene>
    <name evidence="11" type="ORF">ABUE30_08575</name>
</gene>
<keyword evidence="7" id="KW-0653">Protein transport</keyword>
<comment type="subcellular location">
    <subcellularLocation>
        <location evidence="1">Cell membrane</location>
        <topology evidence="1">Multi-pass membrane protein</topology>
    </subcellularLocation>
    <subcellularLocation>
        <location evidence="7">Membrane</location>
        <topology evidence="7">Multi-pass membrane protein</topology>
    </subcellularLocation>
</comment>
<comment type="caution">
    <text evidence="11">The sequence shown here is derived from an EMBL/GenBank/DDBJ whole genome shotgun (WGS) entry which is preliminary data.</text>
</comment>
<dbReference type="InterPro" id="IPR046786">
    <property type="entry name" value="MotA_N"/>
</dbReference>
<keyword evidence="6 8" id="KW-0472">Membrane</keyword>
<dbReference type="PANTHER" id="PTHR30433:SF3">
    <property type="entry name" value="MOTILITY PROTEIN A"/>
    <property type="match status" value="1"/>
</dbReference>
<dbReference type="InterPro" id="IPR002898">
    <property type="entry name" value="MotA_ExbB_proton_chnl"/>
</dbReference>
<feature type="transmembrane region" description="Helical" evidence="8">
    <location>
        <begin position="151"/>
        <end position="170"/>
    </location>
</feature>
<evidence type="ECO:0000256" key="3">
    <source>
        <dbReference type="ARBA" id="ARBA00022692"/>
    </source>
</evidence>
<dbReference type="Proteomes" id="UP001629953">
    <property type="component" value="Unassembled WGS sequence"/>
</dbReference>
<keyword evidence="5 8" id="KW-1133">Transmembrane helix</keyword>
<keyword evidence="11" id="KW-0969">Cilium</keyword>
<evidence type="ECO:0000256" key="6">
    <source>
        <dbReference type="ARBA" id="ARBA00023136"/>
    </source>
</evidence>
<evidence type="ECO:0000313" key="12">
    <source>
        <dbReference type="Proteomes" id="UP001629953"/>
    </source>
</evidence>
<evidence type="ECO:0000256" key="8">
    <source>
        <dbReference type="SAM" id="Phobius"/>
    </source>
</evidence>
<dbReference type="PANTHER" id="PTHR30433">
    <property type="entry name" value="CHEMOTAXIS PROTEIN MOTA"/>
    <property type="match status" value="1"/>
</dbReference>
<keyword evidence="4" id="KW-0283">Flagellar rotation</keyword>
<evidence type="ECO:0000259" key="9">
    <source>
        <dbReference type="Pfam" id="PF01618"/>
    </source>
</evidence>
<keyword evidence="12" id="KW-1185">Reference proteome</keyword>
<dbReference type="NCBIfam" id="NF006583">
    <property type="entry name" value="PRK09109.1"/>
    <property type="match status" value="1"/>
</dbReference>
<reference evidence="11 12" key="1">
    <citation type="journal article" date="2013" name="Int. J. Syst. Evol. Microbiol.">
        <title>Celerinatantimonas yamalensis sp. nov., a cold-adapted diazotrophic bacterium from a cold permafrost brine.</title>
        <authorList>
            <person name="Shcherbakova V."/>
            <person name="Chuvilskaya N."/>
            <person name="Rivkina E."/>
            <person name="Demidov N."/>
            <person name="Uchaeva V."/>
            <person name="Suetin S."/>
            <person name="Suzina N."/>
            <person name="Gilichinsky D."/>
        </authorList>
    </citation>
    <scope>NUCLEOTIDE SEQUENCE [LARGE SCALE GENOMIC DNA]</scope>
    <source>
        <strain evidence="11 12">C7</strain>
    </source>
</reference>
<dbReference type="RefSeq" id="WP_408623334.1">
    <property type="nucleotide sequence ID" value="NZ_JBEQCT010000003.1"/>
</dbReference>
<feature type="domain" description="Motility protein A N-terminal" evidence="10">
    <location>
        <begin position="6"/>
        <end position="91"/>
    </location>
</feature>
<proteinExistence type="inferred from homology"/>
<evidence type="ECO:0000256" key="4">
    <source>
        <dbReference type="ARBA" id="ARBA00022779"/>
    </source>
</evidence>
<keyword evidence="3 8" id="KW-0812">Transmembrane</keyword>
<feature type="transmembrane region" description="Helical" evidence="8">
    <location>
        <begin position="29"/>
        <end position="49"/>
    </location>
</feature>
<keyword evidence="11" id="KW-0282">Flagellum</keyword>
<name>A0ABW9G620_9GAMM</name>
<accession>A0ABW9G620</accession>
<evidence type="ECO:0000313" key="11">
    <source>
        <dbReference type="EMBL" id="MFM2485119.1"/>
    </source>
</evidence>
<comment type="similarity">
    <text evidence="7">Belongs to the exbB/tolQ family.</text>
</comment>
<dbReference type="Pfam" id="PF01618">
    <property type="entry name" value="MotA_ExbB"/>
    <property type="match status" value="1"/>
</dbReference>
<evidence type="ECO:0000256" key="7">
    <source>
        <dbReference type="RuleBase" id="RU004057"/>
    </source>
</evidence>
<evidence type="ECO:0000256" key="1">
    <source>
        <dbReference type="ARBA" id="ARBA00004651"/>
    </source>
</evidence>
<sequence length="248" mass="27421">MDKLAISGLLITFGSLIIGQWLGGGSLTLLLNAHALLIVLGGTLGAVMLQTPWPIFRGAFQHLHWVFVPPRYDYRLLAQKLYQLGNLVRKEGFLSLEAQSSDEEDRLCRQGLTLLIDGIEPQILREVLEQQMDMEQEQLERYASIYESMGGYSPTIGILGAVLGLIQAMSFLATPDQLGNGIAVAFVATIYGVGFANLIFLPIANRLRQLFYQYSIYQEMIIVGLASIAIGESSLTLARRLNIFIPES</sequence>
<dbReference type="EMBL" id="JBEQCT010000003">
    <property type="protein sequence ID" value="MFM2485119.1"/>
    <property type="molecule type" value="Genomic_DNA"/>
</dbReference>
<feature type="domain" description="MotA/TolQ/ExbB proton channel" evidence="9">
    <location>
        <begin position="101"/>
        <end position="212"/>
    </location>
</feature>
<keyword evidence="11" id="KW-0966">Cell projection</keyword>
<protein>
    <submittedName>
        <fullName evidence="11">Flagellar motor protein</fullName>
    </submittedName>
</protein>
<evidence type="ECO:0000259" key="10">
    <source>
        <dbReference type="Pfam" id="PF20560"/>
    </source>
</evidence>
<organism evidence="11 12">
    <name type="scientific">Celerinatantimonas yamalensis</name>
    <dbReference type="NCBI Taxonomy" id="559956"/>
    <lineage>
        <taxon>Bacteria</taxon>
        <taxon>Pseudomonadati</taxon>
        <taxon>Pseudomonadota</taxon>
        <taxon>Gammaproteobacteria</taxon>
        <taxon>Celerinatantimonadaceae</taxon>
        <taxon>Celerinatantimonas</taxon>
    </lineage>
</organism>
<dbReference type="InterPro" id="IPR047055">
    <property type="entry name" value="MotA-like"/>
</dbReference>
<evidence type="ECO:0000256" key="2">
    <source>
        <dbReference type="ARBA" id="ARBA00022475"/>
    </source>
</evidence>
<evidence type="ECO:0000256" key="5">
    <source>
        <dbReference type="ARBA" id="ARBA00022989"/>
    </source>
</evidence>
<dbReference type="Pfam" id="PF20560">
    <property type="entry name" value="MotA_N"/>
    <property type="match status" value="1"/>
</dbReference>